<protein>
    <recommendedName>
        <fullName evidence="2">PX domain-containing protein</fullName>
    </recommendedName>
</protein>
<sequence>MATVTVRQLKNKDTGIDITVPTYEEIPGLLTKTTEFQVTVVTNLAVFKLPKHKETDIVQFVVGKKFSDFEDLYLLLNEKFSGIAFPPLPKKVLITTDEVNRERRAALDSLLKFFSKTPRVSTCPLLLEFLGASPSQVQRIDSLIIKDKSDDSIDSGLSPSKDFVDDKKSPSDESDIFGENEDDIHDLFSDMKTKTFFERRNTESDLFEDSPEHKSYDVKLFDEQDYSEAISKEDRLFFEKEAAKTKMKLNTKSSFDTDGLLNVEDDLDQLLKITKRSKRAPKISKSAHGTDERPKSSISLSSPDKFDLPTSADDFMKYIEENSSRDEVDLFS</sequence>
<accession>A0A812F2P3</accession>
<evidence type="ECO:0000313" key="4">
    <source>
        <dbReference type="Proteomes" id="UP000597762"/>
    </source>
</evidence>
<keyword evidence="4" id="KW-1185">Reference proteome</keyword>
<evidence type="ECO:0000313" key="3">
    <source>
        <dbReference type="EMBL" id="CAE1332517.1"/>
    </source>
</evidence>
<dbReference type="GO" id="GO:0035091">
    <property type="term" value="F:phosphatidylinositol binding"/>
    <property type="evidence" value="ECO:0007669"/>
    <property type="project" value="InterPro"/>
</dbReference>
<name>A0A812F2P3_ACAPH</name>
<feature type="compositionally biased region" description="Basic and acidic residues" evidence="1">
    <location>
        <begin position="162"/>
        <end position="171"/>
    </location>
</feature>
<proteinExistence type="predicted"/>
<dbReference type="SUPFAM" id="SSF64268">
    <property type="entry name" value="PX domain"/>
    <property type="match status" value="1"/>
</dbReference>
<dbReference type="Proteomes" id="UP000597762">
    <property type="component" value="Unassembled WGS sequence"/>
</dbReference>
<feature type="region of interest" description="Disordered" evidence="1">
    <location>
        <begin position="277"/>
        <end position="307"/>
    </location>
</feature>
<dbReference type="EMBL" id="CAHIKZ030005637">
    <property type="protein sequence ID" value="CAE1332517.1"/>
    <property type="molecule type" value="Genomic_DNA"/>
</dbReference>
<dbReference type="SMART" id="SM00312">
    <property type="entry name" value="PX"/>
    <property type="match status" value="1"/>
</dbReference>
<organism evidence="3 4">
    <name type="scientific">Acanthosepion pharaonis</name>
    <name type="common">Pharaoh cuttlefish</name>
    <name type="synonym">Sepia pharaonis</name>
    <dbReference type="NCBI Taxonomy" id="158019"/>
    <lineage>
        <taxon>Eukaryota</taxon>
        <taxon>Metazoa</taxon>
        <taxon>Spiralia</taxon>
        <taxon>Lophotrochozoa</taxon>
        <taxon>Mollusca</taxon>
        <taxon>Cephalopoda</taxon>
        <taxon>Coleoidea</taxon>
        <taxon>Decapodiformes</taxon>
        <taxon>Sepiida</taxon>
        <taxon>Sepiina</taxon>
        <taxon>Sepiidae</taxon>
        <taxon>Acanthosepion</taxon>
    </lineage>
</organism>
<dbReference type="InterPro" id="IPR039701">
    <property type="entry name" value="HS1BP3"/>
</dbReference>
<dbReference type="Gene3D" id="3.30.1520.10">
    <property type="entry name" value="Phox-like domain"/>
    <property type="match status" value="1"/>
</dbReference>
<dbReference type="OrthoDB" id="10254720at2759"/>
<dbReference type="PANTHER" id="PTHR14431:SF1">
    <property type="entry name" value="HCLS1-BINDING PROTEIN 3"/>
    <property type="match status" value="1"/>
</dbReference>
<evidence type="ECO:0000259" key="2">
    <source>
        <dbReference type="PROSITE" id="PS50195"/>
    </source>
</evidence>
<feature type="domain" description="PX" evidence="2">
    <location>
        <begin position="14"/>
        <end position="137"/>
    </location>
</feature>
<comment type="caution">
    <text evidence="3">The sequence shown here is derived from an EMBL/GenBank/DDBJ whole genome shotgun (WGS) entry which is preliminary data.</text>
</comment>
<dbReference type="Pfam" id="PF00787">
    <property type="entry name" value="PX"/>
    <property type="match status" value="1"/>
</dbReference>
<evidence type="ECO:0000256" key="1">
    <source>
        <dbReference type="SAM" id="MobiDB-lite"/>
    </source>
</evidence>
<dbReference type="AlphaFoldDB" id="A0A812F2P3"/>
<dbReference type="InterPro" id="IPR001683">
    <property type="entry name" value="PX_dom"/>
</dbReference>
<dbReference type="PROSITE" id="PS50195">
    <property type="entry name" value="PX"/>
    <property type="match status" value="1"/>
</dbReference>
<dbReference type="PANTHER" id="PTHR14431">
    <property type="entry name" value="HCLS1-BINDING PROTEIN 3"/>
    <property type="match status" value="1"/>
</dbReference>
<feature type="region of interest" description="Disordered" evidence="1">
    <location>
        <begin position="151"/>
        <end position="179"/>
    </location>
</feature>
<dbReference type="InterPro" id="IPR036871">
    <property type="entry name" value="PX_dom_sf"/>
</dbReference>
<reference evidence="3" key="1">
    <citation type="submission" date="2021-01" db="EMBL/GenBank/DDBJ databases">
        <authorList>
            <person name="Li R."/>
            <person name="Bekaert M."/>
        </authorList>
    </citation>
    <scope>NUCLEOTIDE SEQUENCE</scope>
    <source>
        <strain evidence="3">Farmed</strain>
    </source>
</reference>
<gene>
    <name evidence="3" type="ORF">SPHA_81540</name>
</gene>